<dbReference type="PROSITE" id="PS50181">
    <property type="entry name" value="FBOX"/>
    <property type="match status" value="1"/>
</dbReference>
<dbReference type="InterPro" id="IPR001810">
    <property type="entry name" value="F-box_dom"/>
</dbReference>
<dbReference type="SMART" id="SM00256">
    <property type="entry name" value="FBOX"/>
    <property type="match status" value="1"/>
</dbReference>
<name>A0A6P6AFG0_DURZI</name>
<evidence type="ECO:0000259" key="2">
    <source>
        <dbReference type="PROSITE" id="PS50181"/>
    </source>
</evidence>
<evidence type="ECO:0000256" key="1">
    <source>
        <dbReference type="SAM" id="MobiDB-lite"/>
    </source>
</evidence>
<feature type="domain" description="F-box" evidence="2">
    <location>
        <begin position="338"/>
        <end position="384"/>
    </location>
</feature>
<sequence length="496" mass="56349">MKLRLRNYESKETLRIQVPSTYTFLQLQETLFLSLPLPHPSPSSLRFSLNAKDLLHAPSPQASLQSLGVAPGDLIYFSLNPFAFSSFSFTQDPQTVTLIEEPNQMPESSANQETPVQELPQFQEPMAKESEVSQETKETGGPESMDTDAFAVSERFSEPYFLRKVLGEELGDNGSIHKLLAIAVHAVFLDSGFVGFDPVSRLQIDKFHLPDEWSCPVSICYSLPELLRDDDNSGSNLTDYVVLKFQTLGHFCQVYGSLIGSGIYKLSLDEYRFAPTLDLVWANNFENGDKKDTTNATKDGSFNSYPENEVFEFWKIVKDGLALPLLIDISRRNDLFLPACLMRLPTELKLKILESLPGADVARMGCVCSEMRYLASNNDLWKQKFEEEFADWPGGMRMGNWKKMFHSIWESRKKQNQAITRWLGFPRVDRPFYFPIRRDPNPFGVHPFVVGGDYDFMPAFAPPVFLPPFFPHQCPRHRGRRNFGPNCNLGEGHNNA</sequence>
<feature type="region of interest" description="Disordered" evidence="1">
    <location>
        <begin position="125"/>
        <end position="146"/>
    </location>
</feature>
<dbReference type="InterPro" id="IPR036047">
    <property type="entry name" value="F-box-like_dom_sf"/>
</dbReference>
<dbReference type="RefSeq" id="XP_022763538.1">
    <property type="nucleotide sequence ID" value="XM_022907803.1"/>
</dbReference>
<dbReference type="Gene3D" id="1.20.1280.50">
    <property type="match status" value="1"/>
</dbReference>
<dbReference type="SUPFAM" id="SSF81383">
    <property type="entry name" value="F-box domain"/>
    <property type="match status" value="1"/>
</dbReference>
<keyword evidence="3" id="KW-1185">Reference proteome</keyword>
<protein>
    <submittedName>
        <fullName evidence="4">F-box protein SKIP22-like</fullName>
    </submittedName>
</protein>
<dbReference type="OrthoDB" id="101791at2759"/>
<reference evidence="4" key="1">
    <citation type="submission" date="2025-08" db="UniProtKB">
        <authorList>
            <consortium name="RefSeq"/>
        </authorList>
    </citation>
    <scope>IDENTIFICATION</scope>
    <source>
        <tissue evidence="4">Fruit stalk</tissue>
    </source>
</reference>
<dbReference type="Pfam" id="PF12937">
    <property type="entry name" value="F-box-like"/>
    <property type="match status" value="1"/>
</dbReference>
<dbReference type="Proteomes" id="UP000515121">
    <property type="component" value="Unplaced"/>
</dbReference>
<organism evidence="3 4">
    <name type="scientific">Durio zibethinus</name>
    <name type="common">Durian</name>
    <dbReference type="NCBI Taxonomy" id="66656"/>
    <lineage>
        <taxon>Eukaryota</taxon>
        <taxon>Viridiplantae</taxon>
        <taxon>Streptophyta</taxon>
        <taxon>Embryophyta</taxon>
        <taxon>Tracheophyta</taxon>
        <taxon>Spermatophyta</taxon>
        <taxon>Magnoliopsida</taxon>
        <taxon>eudicotyledons</taxon>
        <taxon>Gunneridae</taxon>
        <taxon>Pentapetalae</taxon>
        <taxon>rosids</taxon>
        <taxon>malvids</taxon>
        <taxon>Malvales</taxon>
        <taxon>Malvaceae</taxon>
        <taxon>Helicteroideae</taxon>
        <taxon>Durio</taxon>
    </lineage>
</organism>
<dbReference type="PANTHER" id="PTHR47602">
    <property type="entry name" value="F-BOX PROTEIN SKIP22"/>
    <property type="match status" value="1"/>
</dbReference>
<evidence type="ECO:0000313" key="3">
    <source>
        <dbReference type="Proteomes" id="UP000515121"/>
    </source>
</evidence>
<dbReference type="PANTHER" id="PTHR47602:SF2">
    <property type="entry name" value="F-BOX PROTEIN SKIP22"/>
    <property type="match status" value="1"/>
</dbReference>
<dbReference type="CDD" id="cd22165">
    <property type="entry name" value="F-box_AtSKIP22-like"/>
    <property type="match status" value="1"/>
</dbReference>
<dbReference type="KEGG" id="dzi:111309030"/>
<accession>A0A6P6AFG0</accession>
<dbReference type="Gene3D" id="3.40.1000.30">
    <property type="match status" value="1"/>
</dbReference>
<gene>
    <name evidence="4" type="primary">LOC111309030</name>
</gene>
<dbReference type="GeneID" id="111309030"/>
<proteinExistence type="predicted"/>
<dbReference type="AlphaFoldDB" id="A0A6P6AFG0"/>
<feature type="compositionally biased region" description="Basic and acidic residues" evidence="1">
    <location>
        <begin position="126"/>
        <end position="140"/>
    </location>
</feature>
<evidence type="ECO:0000313" key="4">
    <source>
        <dbReference type="RefSeq" id="XP_022763538.1"/>
    </source>
</evidence>